<keyword evidence="3" id="KW-1185">Reference proteome</keyword>
<accession>A0A841I2S8</accession>
<dbReference type="InterPro" id="IPR036291">
    <property type="entry name" value="NAD(P)-bd_dom_sf"/>
</dbReference>
<dbReference type="InterPro" id="IPR051783">
    <property type="entry name" value="NAD(P)-dependent_oxidoreduct"/>
</dbReference>
<dbReference type="EMBL" id="JACHHG010000007">
    <property type="protein sequence ID" value="MBB6098679.1"/>
    <property type="molecule type" value="Genomic_DNA"/>
</dbReference>
<dbReference type="PANTHER" id="PTHR48079">
    <property type="entry name" value="PROTEIN YEEZ"/>
    <property type="match status" value="1"/>
</dbReference>
<dbReference type="InterPro" id="IPR001509">
    <property type="entry name" value="Epimerase_deHydtase"/>
</dbReference>
<proteinExistence type="predicted"/>
<evidence type="ECO:0000313" key="2">
    <source>
        <dbReference type="EMBL" id="MBB6098679.1"/>
    </source>
</evidence>
<dbReference type="Gene3D" id="3.40.50.720">
    <property type="entry name" value="NAD(P)-binding Rossmann-like Domain"/>
    <property type="match status" value="1"/>
</dbReference>
<feature type="domain" description="NAD-dependent epimerase/dehydratase" evidence="1">
    <location>
        <begin position="3"/>
        <end position="225"/>
    </location>
</feature>
<dbReference type="Proteomes" id="UP000569951">
    <property type="component" value="Unassembled WGS sequence"/>
</dbReference>
<sequence>MTVAVTGATGFLGGALTRRLLAEGLEVRALGRDPQRGAALSALGARFVPLDLEDARGLRAAVQGCDTVFHCAARSSPWGPHRAFYAANVLGTRQVVQACLNAGARLVHVSTPSLYFRYGGGLQVREDHPLPRPVNAYAATKRAAEHEVAAGQARGLEAVVLRPRALFGPGDTSVLPRLLAALERGRLPVIGSEDTVTDLTYIDNAVDALLLAARSAAAVGGTYNITNGEPVRLWPAVRRLADRLGLPGPGRRLPFQVAFGAAALLEGVHAALGLGEPVLTRYTVSVVARSATLDISAARRDLGYAPRVSVAEGLERFACAWEAERGRL</sequence>
<evidence type="ECO:0000259" key="1">
    <source>
        <dbReference type="Pfam" id="PF01370"/>
    </source>
</evidence>
<dbReference type="SUPFAM" id="SSF51735">
    <property type="entry name" value="NAD(P)-binding Rossmann-fold domains"/>
    <property type="match status" value="1"/>
</dbReference>
<dbReference type="RefSeq" id="WP_221277054.1">
    <property type="nucleotide sequence ID" value="NZ_JACHHG010000007.1"/>
</dbReference>
<dbReference type="AlphaFoldDB" id="A0A841I2S8"/>
<evidence type="ECO:0000313" key="3">
    <source>
        <dbReference type="Proteomes" id="UP000569951"/>
    </source>
</evidence>
<protein>
    <submittedName>
        <fullName evidence="2">Nucleoside-diphosphate-sugar epimerase</fullName>
    </submittedName>
</protein>
<name>A0A841I2S8_9DEIO</name>
<comment type="caution">
    <text evidence="2">The sequence shown here is derived from an EMBL/GenBank/DDBJ whole genome shotgun (WGS) entry which is preliminary data.</text>
</comment>
<dbReference type="GO" id="GO:0005737">
    <property type="term" value="C:cytoplasm"/>
    <property type="evidence" value="ECO:0007669"/>
    <property type="project" value="TreeGrafter"/>
</dbReference>
<reference evidence="2 3" key="1">
    <citation type="submission" date="2020-08" db="EMBL/GenBank/DDBJ databases">
        <title>Genomic Encyclopedia of Type Strains, Phase IV (KMG-IV): sequencing the most valuable type-strain genomes for metagenomic binning, comparative biology and taxonomic classification.</title>
        <authorList>
            <person name="Goeker M."/>
        </authorList>
    </citation>
    <scope>NUCLEOTIDE SEQUENCE [LARGE SCALE GENOMIC DNA]</scope>
    <source>
        <strain evidence="2 3">DSM 21458</strain>
    </source>
</reference>
<gene>
    <name evidence="2" type="ORF">HNR42_002114</name>
</gene>
<dbReference type="PANTHER" id="PTHR48079:SF6">
    <property type="entry name" value="NAD(P)-BINDING DOMAIN-CONTAINING PROTEIN-RELATED"/>
    <property type="match status" value="1"/>
</dbReference>
<dbReference type="Pfam" id="PF01370">
    <property type="entry name" value="Epimerase"/>
    <property type="match status" value="1"/>
</dbReference>
<dbReference type="GO" id="GO:0004029">
    <property type="term" value="F:aldehyde dehydrogenase (NAD+) activity"/>
    <property type="evidence" value="ECO:0007669"/>
    <property type="project" value="TreeGrafter"/>
</dbReference>
<organism evidence="2 3">
    <name type="scientific">Deinobacterium chartae</name>
    <dbReference type="NCBI Taxonomy" id="521158"/>
    <lineage>
        <taxon>Bacteria</taxon>
        <taxon>Thermotogati</taxon>
        <taxon>Deinococcota</taxon>
        <taxon>Deinococci</taxon>
        <taxon>Deinococcales</taxon>
        <taxon>Deinococcaceae</taxon>
        <taxon>Deinobacterium</taxon>
    </lineage>
</organism>